<dbReference type="EMBL" id="BSEN01000001">
    <property type="protein sequence ID" value="GLJ74808.1"/>
    <property type="molecule type" value="Genomic_DNA"/>
</dbReference>
<dbReference type="RefSeq" id="WP_271175495.1">
    <property type="nucleotide sequence ID" value="NZ_BAAAJO010000001.1"/>
</dbReference>
<dbReference type="PROSITE" id="PS51384">
    <property type="entry name" value="FAD_FR"/>
    <property type="match status" value="1"/>
</dbReference>
<accession>A0A9W6H7E4</accession>
<comment type="caution">
    <text evidence="2">The sequence shown here is derived from an EMBL/GenBank/DDBJ whole genome shotgun (WGS) entry which is preliminary data.</text>
</comment>
<dbReference type="Pfam" id="PF08021">
    <property type="entry name" value="FAD_binding_9"/>
    <property type="match status" value="1"/>
</dbReference>
<proteinExistence type="predicted"/>
<name>A0A9W6H7E4_9MICO</name>
<feature type="domain" description="FAD-binding FR-type" evidence="1">
    <location>
        <begin position="16"/>
        <end position="148"/>
    </location>
</feature>
<dbReference type="Proteomes" id="UP001142372">
    <property type="component" value="Unassembled WGS sequence"/>
</dbReference>
<dbReference type="PANTHER" id="PTHR30157">
    <property type="entry name" value="FERRIC REDUCTASE, NADPH-DEPENDENT"/>
    <property type="match status" value="1"/>
</dbReference>
<dbReference type="Pfam" id="PF04954">
    <property type="entry name" value="SIP"/>
    <property type="match status" value="1"/>
</dbReference>
<dbReference type="PANTHER" id="PTHR30157:SF0">
    <property type="entry name" value="NADPH-DEPENDENT FERRIC-CHELATE REDUCTASE"/>
    <property type="match status" value="1"/>
</dbReference>
<dbReference type="InterPro" id="IPR039374">
    <property type="entry name" value="SIP_fam"/>
</dbReference>
<evidence type="ECO:0000313" key="2">
    <source>
        <dbReference type="EMBL" id="GLJ74808.1"/>
    </source>
</evidence>
<protein>
    <submittedName>
        <fullName evidence="2">Siderophore-interacting protein</fullName>
    </submittedName>
</protein>
<dbReference type="InterPro" id="IPR017927">
    <property type="entry name" value="FAD-bd_FR_type"/>
</dbReference>
<dbReference type="GO" id="GO:0016491">
    <property type="term" value="F:oxidoreductase activity"/>
    <property type="evidence" value="ECO:0007669"/>
    <property type="project" value="InterPro"/>
</dbReference>
<dbReference type="Gene3D" id="3.40.50.80">
    <property type="entry name" value="Nucleotide-binding domain of ferredoxin-NADP reductase (FNR) module"/>
    <property type="match status" value="1"/>
</dbReference>
<dbReference type="Gene3D" id="2.40.30.10">
    <property type="entry name" value="Translation factors"/>
    <property type="match status" value="1"/>
</dbReference>
<dbReference type="InterPro" id="IPR013113">
    <property type="entry name" value="SIP_FAD-bd"/>
</dbReference>
<evidence type="ECO:0000259" key="1">
    <source>
        <dbReference type="PROSITE" id="PS51384"/>
    </source>
</evidence>
<dbReference type="InterPro" id="IPR017938">
    <property type="entry name" value="Riboflavin_synthase-like_b-brl"/>
</dbReference>
<dbReference type="InterPro" id="IPR007037">
    <property type="entry name" value="SIP_rossman_dom"/>
</dbReference>
<reference evidence="2" key="1">
    <citation type="journal article" date="2014" name="Int. J. Syst. Evol. Microbiol.">
        <title>Complete genome sequence of Corynebacterium casei LMG S-19264T (=DSM 44701T), isolated from a smear-ripened cheese.</title>
        <authorList>
            <consortium name="US DOE Joint Genome Institute (JGI-PGF)"/>
            <person name="Walter F."/>
            <person name="Albersmeier A."/>
            <person name="Kalinowski J."/>
            <person name="Ruckert C."/>
        </authorList>
    </citation>
    <scope>NUCLEOTIDE SEQUENCE</scope>
    <source>
        <strain evidence="2">VKM Ac-1401</strain>
    </source>
</reference>
<dbReference type="InterPro" id="IPR039261">
    <property type="entry name" value="FNR_nucleotide-bd"/>
</dbReference>
<dbReference type="AlphaFoldDB" id="A0A9W6H7E4"/>
<dbReference type="SUPFAM" id="SSF63380">
    <property type="entry name" value="Riboflavin synthase domain-like"/>
    <property type="match status" value="1"/>
</dbReference>
<sequence>MSLVATTIEKIDCPSYRPYRARVHALESLSPHFTRVTFWSADFDVFGTDGRDQRIKLMFPAPDGSLSASDDEESIAAGDWYDRWRRLPDDRRSPIRTYTVRAIDPDARLLTVDFVAHGDGGPAARWLLAAQPGDELVIVGPDARSINSASGIDWQPGAATDLLLVGDETAAPAIAAILETLPAGQRARAFIEVPDGSDRLSPAIPANAEITWLDRAGRANGSVLVPAVERWVAEHPVIVADAAAARPQQLAEVDIDLETLWELPEHVNGGFYAWIAGECGTVKTLRRLLVSGNGIDRGRVAFMGYWRLGRAEN</sequence>
<organism evidence="2 3">
    <name type="scientific">Leifsonia poae</name>
    <dbReference type="NCBI Taxonomy" id="110933"/>
    <lineage>
        <taxon>Bacteria</taxon>
        <taxon>Bacillati</taxon>
        <taxon>Actinomycetota</taxon>
        <taxon>Actinomycetes</taxon>
        <taxon>Micrococcales</taxon>
        <taxon>Microbacteriaceae</taxon>
        <taxon>Leifsonia</taxon>
    </lineage>
</organism>
<dbReference type="CDD" id="cd06193">
    <property type="entry name" value="siderophore_interacting"/>
    <property type="match status" value="1"/>
</dbReference>
<evidence type="ECO:0000313" key="3">
    <source>
        <dbReference type="Proteomes" id="UP001142372"/>
    </source>
</evidence>
<keyword evidence="3" id="KW-1185">Reference proteome</keyword>
<reference evidence="2" key="2">
    <citation type="submission" date="2023-01" db="EMBL/GenBank/DDBJ databases">
        <authorList>
            <person name="Sun Q."/>
            <person name="Evtushenko L."/>
        </authorList>
    </citation>
    <scope>NUCLEOTIDE SEQUENCE</scope>
    <source>
        <strain evidence="2">VKM Ac-1401</strain>
    </source>
</reference>
<gene>
    <name evidence="2" type="ORF">GCM10017584_03810</name>
</gene>